<feature type="region of interest" description="Disordered" evidence="1">
    <location>
        <begin position="1"/>
        <end position="58"/>
    </location>
</feature>
<evidence type="ECO:0000313" key="2">
    <source>
        <dbReference type="EMBL" id="KAK8843586.1"/>
    </source>
</evidence>
<feature type="compositionally biased region" description="Polar residues" evidence="1">
    <location>
        <begin position="1"/>
        <end position="15"/>
    </location>
</feature>
<feature type="compositionally biased region" description="Low complexity" evidence="1">
    <location>
        <begin position="16"/>
        <end position="28"/>
    </location>
</feature>
<dbReference type="Proteomes" id="UP001470230">
    <property type="component" value="Unassembled WGS sequence"/>
</dbReference>
<sequence>GTIDKNNSNRFTYTPSQNSSSSTNSNEKSNQKDDKFRFNYSPQQNASSTEEKQQQKSISPSLLPIFNTFICSYFNYKDFIPKAGLAYCFFAEINEPTYR</sequence>
<reference evidence="2 3" key="1">
    <citation type="submission" date="2024-04" db="EMBL/GenBank/DDBJ databases">
        <title>Tritrichomonas musculus Genome.</title>
        <authorList>
            <person name="Alves-Ferreira E."/>
            <person name="Grigg M."/>
            <person name="Lorenzi H."/>
            <person name="Galac M."/>
        </authorList>
    </citation>
    <scope>NUCLEOTIDE SEQUENCE [LARGE SCALE GENOMIC DNA]</scope>
    <source>
        <strain evidence="2 3">EAF2021</strain>
    </source>
</reference>
<dbReference type="EMBL" id="JAPFFF010000034">
    <property type="protein sequence ID" value="KAK8843586.1"/>
    <property type="molecule type" value="Genomic_DNA"/>
</dbReference>
<evidence type="ECO:0000313" key="3">
    <source>
        <dbReference type="Proteomes" id="UP001470230"/>
    </source>
</evidence>
<protein>
    <submittedName>
        <fullName evidence="2">Uncharacterized protein</fullName>
    </submittedName>
</protein>
<accession>A0ABR2HBX2</accession>
<keyword evidence="3" id="KW-1185">Reference proteome</keyword>
<feature type="non-terminal residue" evidence="2">
    <location>
        <position position="99"/>
    </location>
</feature>
<feature type="non-terminal residue" evidence="2">
    <location>
        <position position="1"/>
    </location>
</feature>
<proteinExistence type="predicted"/>
<organism evidence="2 3">
    <name type="scientific">Tritrichomonas musculus</name>
    <dbReference type="NCBI Taxonomy" id="1915356"/>
    <lineage>
        <taxon>Eukaryota</taxon>
        <taxon>Metamonada</taxon>
        <taxon>Parabasalia</taxon>
        <taxon>Tritrichomonadida</taxon>
        <taxon>Tritrichomonadidae</taxon>
        <taxon>Tritrichomonas</taxon>
    </lineage>
</organism>
<evidence type="ECO:0000256" key="1">
    <source>
        <dbReference type="SAM" id="MobiDB-lite"/>
    </source>
</evidence>
<comment type="caution">
    <text evidence="2">The sequence shown here is derived from an EMBL/GenBank/DDBJ whole genome shotgun (WGS) entry which is preliminary data.</text>
</comment>
<gene>
    <name evidence="2" type="ORF">M9Y10_024643</name>
</gene>
<name>A0ABR2HBX2_9EUKA</name>